<keyword evidence="3" id="KW-0808">Transferase</keyword>
<gene>
    <name evidence="3" type="ORF">SPRG_14519</name>
</gene>
<dbReference type="PANTHER" id="PTHR44329">
    <property type="entry name" value="SERINE/THREONINE-PROTEIN KINASE TNNI3K-RELATED"/>
    <property type="match status" value="1"/>
</dbReference>
<evidence type="ECO:0000313" key="4">
    <source>
        <dbReference type="Proteomes" id="UP000030745"/>
    </source>
</evidence>
<dbReference type="Pfam" id="PF07714">
    <property type="entry name" value="PK_Tyr_Ser-Thr"/>
    <property type="match status" value="1"/>
</dbReference>
<keyword evidence="4" id="KW-1185">Reference proteome</keyword>
<dbReference type="AlphaFoldDB" id="A0A067C0X1"/>
<reference evidence="3 4" key="1">
    <citation type="journal article" date="2013" name="PLoS Genet.">
        <title>Distinctive expansion of potential virulence genes in the genome of the oomycete fish pathogen Saprolegnia parasitica.</title>
        <authorList>
            <person name="Jiang R.H."/>
            <person name="de Bruijn I."/>
            <person name="Haas B.J."/>
            <person name="Belmonte R."/>
            <person name="Lobach L."/>
            <person name="Christie J."/>
            <person name="van den Ackerveken G."/>
            <person name="Bottin A."/>
            <person name="Bulone V."/>
            <person name="Diaz-Moreno S.M."/>
            <person name="Dumas B."/>
            <person name="Fan L."/>
            <person name="Gaulin E."/>
            <person name="Govers F."/>
            <person name="Grenville-Briggs L.J."/>
            <person name="Horner N.R."/>
            <person name="Levin J.Z."/>
            <person name="Mammella M."/>
            <person name="Meijer H.J."/>
            <person name="Morris P."/>
            <person name="Nusbaum C."/>
            <person name="Oome S."/>
            <person name="Phillips A.J."/>
            <person name="van Rooyen D."/>
            <person name="Rzeszutek E."/>
            <person name="Saraiva M."/>
            <person name="Secombes C.J."/>
            <person name="Seidl M.F."/>
            <person name="Snel B."/>
            <person name="Stassen J.H."/>
            <person name="Sykes S."/>
            <person name="Tripathy S."/>
            <person name="van den Berg H."/>
            <person name="Vega-Arreguin J.C."/>
            <person name="Wawra S."/>
            <person name="Young S.K."/>
            <person name="Zeng Q."/>
            <person name="Dieguez-Uribeondo J."/>
            <person name="Russ C."/>
            <person name="Tyler B.M."/>
            <person name="van West P."/>
        </authorList>
    </citation>
    <scope>NUCLEOTIDE SEQUENCE [LARGE SCALE GENOMIC DNA]</scope>
    <source>
        <strain evidence="3 4">CBS 223.65</strain>
    </source>
</reference>
<feature type="region of interest" description="Disordered" evidence="1">
    <location>
        <begin position="18"/>
        <end position="39"/>
    </location>
</feature>
<accession>A0A067C0X1</accession>
<organism evidence="3 4">
    <name type="scientific">Saprolegnia parasitica (strain CBS 223.65)</name>
    <dbReference type="NCBI Taxonomy" id="695850"/>
    <lineage>
        <taxon>Eukaryota</taxon>
        <taxon>Sar</taxon>
        <taxon>Stramenopiles</taxon>
        <taxon>Oomycota</taxon>
        <taxon>Saprolegniomycetes</taxon>
        <taxon>Saprolegniales</taxon>
        <taxon>Saprolegniaceae</taxon>
        <taxon>Saprolegnia</taxon>
    </lineage>
</organism>
<dbReference type="Gene3D" id="1.10.510.10">
    <property type="entry name" value="Transferase(Phosphotransferase) domain 1"/>
    <property type="match status" value="1"/>
</dbReference>
<dbReference type="KEGG" id="spar:SPRG_14519"/>
<dbReference type="Proteomes" id="UP000030745">
    <property type="component" value="Unassembled WGS sequence"/>
</dbReference>
<dbReference type="STRING" id="695850.A0A067C0X1"/>
<dbReference type="VEuPathDB" id="FungiDB:SPRG_14519"/>
<dbReference type="GO" id="GO:0004674">
    <property type="term" value="F:protein serine/threonine kinase activity"/>
    <property type="evidence" value="ECO:0007669"/>
    <property type="project" value="UniProtKB-KW"/>
</dbReference>
<evidence type="ECO:0000256" key="1">
    <source>
        <dbReference type="SAM" id="MobiDB-lite"/>
    </source>
</evidence>
<sequence length="331" mass="35131">MKEDVRAIPRSIVRWLAATRAPPPSPPSGTVASTDNWEPLKVGNSPADRFVCSLLVPRPHAMPCPARDQSTLTSAEAIDPAALARDLLPDLVSPVPAPGASFSMGGDIVTHRLIGDDEDLDAIARCTSPYLVPVVAAILPKSLLVGGNFASLRQLMAEHKDAHPGPLIEIEFGHAVASALVDVHAHGLVHGYLSSHNVFFSPALKVQVGVPGTSATDDALLAWTAPEVLAGDAPPSSASDIYAFGILMTELDTLKLPYEDEAFDDEVALTTAVVDGGYRPALRDNCEEWLQDLVDRCVDADPNLRPTAVELAASLQKLLDQATRLARADDP</sequence>
<dbReference type="InterPro" id="IPR011009">
    <property type="entry name" value="Kinase-like_dom_sf"/>
</dbReference>
<dbReference type="PANTHER" id="PTHR44329:SF214">
    <property type="entry name" value="PROTEIN KINASE DOMAIN-CONTAINING PROTEIN"/>
    <property type="match status" value="1"/>
</dbReference>
<feature type="domain" description="Protein kinase" evidence="2">
    <location>
        <begin position="1"/>
        <end position="319"/>
    </location>
</feature>
<dbReference type="OrthoDB" id="1668230at2759"/>
<dbReference type="SUPFAM" id="SSF56112">
    <property type="entry name" value="Protein kinase-like (PK-like)"/>
    <property type="match status" value="1"/>
</dbReference>
<proteinExistence type="predicted"/>
<name>A0A067C0X1_SAPPC</name>
<dbReference type="RefSeq" id="XP_012209120.1">
    <property type="nucleotide sequence ID" value="XM_012353730.1"/>
</dbReference>
<dbReference type="EMBL" id="KK583321">
    <property type="protein sequence ID" value="KDO20171.1"/>
    <property type="molecule type" value="Genomic_DNA"/>
</dbReference>
<dbReference type="InterPro" id="IPR001245">
    <property type="entry name" value="Ser-Thr/Tyr_kinase_cat_dom"/>
</dbReference>
<protein>
    <submittedName>
        <fullName evidence="3">Serine/threonine protein kinase</fullName>
    </submittedName>
</protein>
<keyword evidence="3" id="KW-0418">Kinase</keyword>
<evidence type="ECO:0000259" key="2">
    <source>
        <dbReference type="PROSITE" id="PS50011"/>
    </source>
</evidence>
<dbReference type="InterPro" id="IPR051681">
    <property type="entry name" value="Ser/Thr_Kinases-Pseudokinases"/>
</dbReference>
<keyword evidence="3" id="KW-0723">Serine/threonine-protein kinase</keyword>
<dbReference type="InterPro" id="IPR000719">
    <property type="entry name" value="Prot_kinase_dom"/>
</dbReference>
<dbReference type="GeneID" id="24136319"/>
<dbReference type="PROSITE" id="PS50011">
    <property type="entry name" value="PROTEIN_KINASE_DOM"/>
    <property type="match status" value="1"/>
</dbReference>
<evidence type="ECO:0000313" key="3">
    <source>
        <dbReference type="EMBL" id="KDO20171.1"/>
    </source>
</evidence>
<dbReference type="GO" id="GO:0005524">
    <property type="term" value="F:ATP binding"/>
    <property type="evidence" value="ECO:0007669"/>
    <property type="project" value="InterPro"/>
</dbReference>